<reference evidence="3 4" key="1">
    <citation type="submission" date="2016-11" db="EMBL/GenBank/DDBJ databases">
        <authorList>
            <person name="Jaros S."/>
            <person name="Januszkiewicz K."/>
            <person name="Wedrychowicz H."/>
        </authorList>
    </citation>
    <scope>NUCLEOTIDE SEQUENCE [LARGE SCALE GENOMIC DNA]</scope>
    <source>
        <strain evidence="3 4">DSM 14916</strain>
    </source>
</reference>
<dbReference type="InterPro" id="IPR029063">
    <property type="entry name" value="SAM-dependent_MTases_sf"/>
</dbReference>
<dbReference type="RefSeq" id="WP_245818420.1">
    <property type="nucleotide sequence ID" value="NZ_FQZF01000039.1"/>
</dbReference>
<dbReference type="STRING" id="198092.SAMN02745194_04554"/>
<evidence type="ECO:0000256" key="1">
    <source>
        <dbReference type="PROSITE-ProRule" id="PRU00339"/>
    </source>
</evidence>
<keyword evidence="1" id="KW-0802">TPR repeat</keyword>
<dbReference type="SUPFAM" id="SSF48452">
    <property type="entry name" value="TPR-like"/>
    <property type="match status" value="1"/>
</dbReference>
<dbReference type="PANTHER" id="PTHR44998:SF1">
    <property type="entry name" value="UDP-N-ACETYLGLUCOSAMINE--PEPTIDE N-ACETYLGLUCOSAMINYLTRANSFERASE 110 KDA SUBUNIT"/>
    <property type="match status" value="1"/>
</dbReference>
<dbReference type="InterPro" id="IPR013217">
    <property type="entry name" value="Methyltransf_12"/>
</dbReference>
<dbReference type="InterPro" id="IPR011990">
    <property type="entry name" value="TPR-like_helical_dom_sf"/>
</dbReference>
<dbReference type="InterPro" id="IPR019734">
    <property type="entry name" value="TPR_rpt"/>
</dbReference>
<keyword evidence="3" id="KW-0808">Transferase</keyword>
<feature type="repeat" description="TPR" evidence="1">
    <location>
        <begin position="116"/>
        <end position="149"/>
    </location>
</feature>
<dbReference type="PANTHER" id="PTHR44998">
    <property type="match status" value="1"/>
</dbReference>
<evidence type="ECO:0000313" key="4">
    <source>
        <dbReference type="Proteomes" id="UP000184387"/>
    </source>
</evidence>
<dbReference type="SUPFAM" id="SSF53335">
    <property type="entry name" value="S-adenosyl-L-methionine-dependent methyltransferases"/>
    <property type="match status" value="1"/>
</dbReference>
<evidence type="ECO:0000313" key="3">
    <source>
        <dbReference type="EMBL" id="SHK25435.1"/>
    </source>
</evidence>
<dbReference type="Proteomes" id="UP000184387">
    <property type="component" value="Unassembled WGS sequence"/>
</dbReference>
<feature type="domain" description="Methyltransferase type 12" evidence="2">
    <location>
        <begin position="253"/>
        <end position="342"/>
    </location>
</feature>
<protein>
    <submittedName>
        <fullName evidence="3">Predicted methyltransferase, contains TPR repeat</fullName>
    </submittedName>
</protein>
<dbReference type="Pfam" id="PF14559">
    <property type="entry name" value="TPR_19"/>
    <property type="match status" value="1"/>
</dbReference>
<dbReference type="GO" id="GO:0032259">
    <property type="term" value="P:methylation"/>
    <property type="evidence" value="ECO:0007669"/>
    <property type="project" value="UniProtKB-KW"/>
</dbReference>
<dbReference type="Pfam" id="PF13432">
    <property type="entry name" value="TPR_16"/>
    <property type="match status" value="1"/>
</dbReference>
<dbReference type="Gene3D" id="1.25.40.10">
    <property type="entry name" value="Tetratricopeptide repeat domain"/>
    <property type="match status" value="1"/>
</dbReference>
<proteinExistence type="predicted"/>
<dbReference type="PROSITE" id="PS50005">
    <property type="entry name" value="TPR"/>
    <property type="match status" value="3"/>
</dbReference>
<gene>
    <name evidence="3" type="ORF">SAMN02745194_04554</name>
</gene>
<dbReference type="CDD" id="cd02440">
    <property type="entry name" value="AdoMet_MTases"/>
    <property type="match status" value="1"/>
</dbReference>
<keyword evidence="4" id="KW-1185">Reference proteome</keyword>
<dbReference type="AlphaFoldDB" id="A0A1M6QYX7"/>
<dbReference type="SMART" id="SM00028">
    <property type="entry name" value="TPR"/>
    <property type="match status" value="5"/>
</dbReference>
<dbReference type="EMBL" id="FQZF01000039">
    <property type="protein sequence ID" value="SHK25435.1"/>
    <property type="molecule type" value="Genomic_DNA"/>
</dbReference>
<keyword evidence="3" id="KW-0489">Methyltransferase</keyword>
<dbReference type="Pfam" id="PF08242">
    <property type="entry name" value="Methyltransf_12"/>
    <property type="match status" value="1"/>
</dbReference>
<evidence type="ECO:0000259" key="2">
    <source>
        <dbReference type="Pfam" id="PF08242"/>
    </source>
</evidence>
<accession>A0A1M6QYX7</accession>
<feature type="repeat" description="TPR" evidence="1">
    <location>
        <begin position="48"/>
        <end position="81"/>
    </location>
</feature>
<organism evidence="3 4">
    <name type="scientific">Muricoccus roseus</name>
    <dbReference type="NCBI Taxonomy" id="198092"/>
    <lineage>
        <taxon>Bacteria</taxon>
        <taxon>Pseudomonadati</taxon>
        <taxon>Pseudomonadota</taxon>
        <taxon>Alphaproteobacteria</taxon>
        <taxon>Acetobacterales</taxon>
        <taxon>Roseomonadaceae</taxon>
        <taxon>Muricoccus</taxon>
    </lineage>
</organism>
<name>A0A1M6QYX7_9PROT</name>
<dbReference type="Gene3D" id="3.40.50.150">
    <property type="entry name" value="Vaccinia Virus protein VP39"/>
    <property type="match status" value="1"/>
</dbReference>
<sequence>MQQPSTPQDPRQRAMAFVREGAARHGIGDIQGALALYRRAVELVPDEPNATNLLGIAARQLGDMELALTLSARALAMDPESPIFLAARGATLAEAGQLEGAVDVLTKAVAKRPGDAVSRRNLGQALCALGRVGEAMPHLREAVALTPQDPEAQLALAHGLREGGANAAAAEAARRALSAGGDVAAQARFLMAALGEGKAPAKPPAAYVRNLFDTYAPRFEAELTGTLGYQTPEALAGLLRQAGLMPQAALDVLDAGCGTGLSGQALRPWARHMAGVDLSPRMLDVARQRGIYDALEEAELVEFLVAHRGAYDLVAASDVLNYLGDLAPALNAMAAALRPGGHAAFSLETGQGVPYALGEGMRYRHDPGHVLALAGATRLSLLGREEVVLREERGTPVGGTLLLLRRD</sequence>
<dbReference type="GO" id="GO:0008168">
    <property type="term" value="F:methyltransferase activity"/>
    <property type="evidence" value="ECO:0007669"/>
    <property type="project" value="UniProtKB-KW"/>
</dbReference>
<feature type="repeat" description="TPR" evidence="1">
    <location>
        <begin position="14"/>
        <end position="47"/>
    </location>
</feature>